<evidence type="ECO:0008006" key="5">
    <source>
        <dbReference type="Google" id="ProtNLM"/>
    </source>
</evidence>
<protein>
    <recommendedName>
        <fullName evidence="5">BHLH domain-containing protein</fullName>
    </recommendedName>
</protein>
<feature type="region of interest" description="Disordered" evidence="2">
    <location>
        <begin position="146"/>
        <end position="176"/>
    </location>
</feature>
<proteinExistence type="predicted"/>
<dbReference type="EMBL" id="JANCYW010000007">
    <property type="protein sequence ID" value="KAK4536119.1"/>
    <property type="molecule type" value="Genomic_DNA"/>
</dbReference>
<dbReference type="AlphaFoldDB" id="A0AAV9IVF3"/>
<feature type="compositionally biased region" description="Gly residues" evidence="2">
    <location>
        <begin position="1"/>
        <end position="10"/>
    </location>
</feature>
<feature type="region of interest" description="Disordered" evidence="2">
    <location>
        <begin position="381"/>
        <end position="417"/>
    </location>
</feature>
<keyword evidence="4" id="KW-1185">Reference proteome</keyword>
<organism evidence="3 4">
    <name type="scientific">Cyanidium caldarium</name>
    <name type="common">Red alga</name>
    <dbReference type="NCBI Taxonomy" id="2771"/>
    <lineage>
        <taxon>Eukaryota</taxon>
        <taxon>Rhodophyta</taxon>
        <taxon>Bangiophyceae</taxon>
        <taxon>Cyanidiales</taxon>
        <taxon>Cyanidiaceae</taxon>
        <taxon>Cyanidium</taxon>
    </lineage>
</organism>
<feature type="region of interest" description="Disordered" evidence="2">
    <location>
        <begin position="199"/>
        <end position="233"/>
    </location>
</feature>
<gene>
    <name evidence="3" type="ORF">CDCA_CDCA07G2144</name>
</gene>
<reference evidence="3 4" key="1">
    <citation type="submission" date="2022-07" db="EMBL/GenBank/DDBJ databases">
        <title>Genome-wide signatures of adaptation to extreme environments.</title>
        <authorList>
            <person name="Cho C.H."/>
            <person name="Yoon H.S."/>
        </authorList>
    </citation>
    <scope>NUCLEOTIDE SEQUENCE [LARGE SCALE GENOMIC DNA]</scope>
    <source>
        <strain evidence="3 4">DBV 063 E5</strain>
    </source>
</reference>
<dbReference type="Proteomes" id="UP001301350">
    <property type="component" value="Unassembled WGS sequence"/>
</dbReference>
<evidence type="ECO:0000256" key="2">
    <source>
        <dbReference type="SAM" id="MobiDB-lite"/>
    </source>
</evidence>
<feature type="compositionally biased region" description="Basic and acidic residues" evidence="2">
    <location>
        <begin position="31"/>
        <end position="40"/>
    </location>
</feature>
<keyword evidence="1" id="KW-0175">Coiled coil</keyword>
<accession>A0AAV9IVF3</accession>
<evidence type="ECO:0000313" key="4">
    <source>
        <dbReference type="Proteomes" id="UP001301350"/>
    </source>
</evidence>
<comment type="caution">
    <text evidence="3">The sequence shown here is derived from an EMBL/GenBank/DDBJ whole genome shotgun (WGS) entry which is preliminary data.</text>
</comment>
<evidence type="ECO:0000256" key="1">
    <source>
        <dbReference type="SAM" id="Coils"/>
    </source>
</evidence>
<feature type="region of interest" description="Disordered" evidence="2">
    <location>
        <begin position="1"/>
        <end position="97"/>
    </location>
</feature>
<feature type="coiled-coil region" evidence="1">
    <location>
        <begin position="263"/>
        <end position="318"/>
    </location>
</feature>
<feature type="compositionally biased region" description="Basic and acidic residues" evidence="2">
    <location>
        <begin position="400"/>
        <end position="409"/>
    </location>
</feature>
<sequence length="417" mass="44153">MPASAGGSGRHGTAHAHGRPPPSSATVSGGRQRDDRHEDTWLSLSPLLGGNSGGDAGQVSRASVGRERRARSPLHGSASWADGTAGRLHSGAQAAGERSRAAVPEVMWMSGDVADPFAGLDWPAGVAPTREADAGGLATVEPSAMTRSRSGTAMAPLEPIQERKRRRERERRESMRSKYDVLAQLLQEGRRNLMLLEARRQGGGGGGGRPTSADPINAPISADGDAGRSETGAPLPTEVSIPTDKDALLSECVDQLRAFNRVVRSMREEFEKTHAQMDEMRLEKLDLRHDKHFLRDEVVRLRDEVRRLRESAAQLFQASRKGDMVPDVTLEAALRSRLLDITDDVLADAPGDVVYAAPGPTSAAATTAGAAYVFEPKAAERSGTTSPLAAAPPPPAAAVDRGDGSDSRDSPGYSACA</sequence>
<name>A0AAV9IVF3_CYACA</name>
<evidence type="ECO:0000313" key="3">
    <source>
        <dbReference type="EMBL" id="KAK4536119.1"/>
    </source>
</evidence>